<dbReference type="RefSeq" id="WP_181060396.1">
    <property type="nucleotide sequence ID" value="NZ_JACDTY010000014.1"/>
</dbReference>
<dbReference type="PROSITE" id="PS51257">
    <property type="entry name" value="PROKAR_LIPOPROTEIN"/>
    <property type="match status" value="1"/>
</dbReference>
<evidence type="ECO:0000313" key="3">
    <source>
        <dbReference type="EMBL" id="MBA1143374.1"/>
    </source>
</evidence>
<evidence type="ECO:0000256" key="1">
    <source>
        <dbReference type="SAM" id="MobiDB-lite"/>
    </source>
</evidence>
<dbReference type="Proteomes" id="UP000558284">
    <property type="component" value="Unassembled WGS sequence"/>
</dbReference>
<dbReference type="AlphaFoldDB" id="A0A838BCS7"/>
<proteinExistence type="predicted"/>
<feature type="compositionally biased region" description="Gly residues" evidence="1">
    <location>
        <begin position="81"/>
        <end position="94"/>
    </location>
</feature>
<keyword evidence="2" id="KW-0472">Membrane</keyword>
<gene>
    <name evidence="3" type="ORF">H0241_24435</name>
</gene>
<organism evidence="3 4">
    <name type="scientific">Mesorhizobium neociceri</name>
    <dbReference type="NCBI Taxonomy" id="1307853"/>
    <lineage>
        <taxon>Bacteria</taxon>
        <taxon>Pseudomonadati</taxon>
        <taxon>Pseudomonadota</taxon>
        <taxon>Alphaproteobacteria</taxon>
        <taxon>Hyphomicrobiales</taxon>
        <taxon>Phyllobacteriaceae</taxon>
        <taxon>Mesorhizobium</taxon>
    </lineage>
</organism>
<feature type="region of interest" description="Disordered" evidence="1">
    <location>
        <begin position="60"/>
        <end position="94"/>
    </location>
</feature>
<protein>
    <recommendedName>
        <fullName evidence="5">Lipoprotein</fullName>
    </recommendedName>
</protein>
<evidence type="ECO:0008006" key="5">
    <source>
        <dbReference type="Google" id="ProtNLM"/>
    </source>
</evidence>
<name>A0A838BCS7_9HYPH</name>
<sequence>MVGKALKQAFIGTIFSGVLAGLMGCTSMSPMFEPAPPVEHRKVVRVAPQPKVVRYKKATTSKVVKPAEETPQKPPVIPTLGGSGGGGGGGGWGG</sequence>
<feature type="transmembrane region" description="Helical" evidence="2">
    <location>
        <begin position="9"/>
        <end position="32"/>
    </location>
</feature>
<comment type="caution">
    <text evidence="3">The sequence shown here is derived from an EMBL/GenBank/DDBJ whole genome shotgun (WGS) entry which is preliminary data.</text>
</comment>
<keyword evidence="2" id="KW-1133">Transmembrane helix</keyword>
<keyword evidence="2" id="KW-0812">Transmembrane</keyword>
<reference evidence="3 4" key="1">
    <citation type="submission" date="2020-07" db="EMBL/GenBank/DDBJ databases">
        <title>Definition of the novel symbiovar canariense within Mesorhizobium novociceri, a new species of genus Mesorhizobium nodulating Cicer canariense in the Caldera de Taburiente National Park (La Palma, Canary Islands).</title>
        <authorList>
            <person name="Leon-Barrios M."/>
            <person name="Perez-Yepez J."/>
            <person name="Flores-Felix J.D."/>
            <person name="Ramirez-Baena M.H."/>
            <person name="Pulido-Suarez L."/>
            <person name="Igual J.M."/>
            <person name="Velazquez E."/>
            <person name="Peix A."/>
        </authorList>
    </citation>
    <scope>NUCLEOTIDE SEQUENCE [LARGE SCALE GENOMIC DNA]</scope>
    <source>
        <strain evidence="3 4">CCANP35</strain>
    </source>
</reference>
<evidence type="ECO:0000256" key="2">
    <source>
        <dbReference type="SAM" id="Phobius"/>
    </source>
</evidence>
<keyword evidence="4" id="KW-1185">Reference proteome</keyword>
<evidence type="ECO:0000313" key="4">
    <source>
        <dbReference type="Proteomes" id="UP000558284"/>
    </source>
</evidence>
<dbReference type="EMBL" id="JACDTY010000014">
    <property type="protein sequence ID" value="MBA1143374.1"/>
    <property type="molecule type" value="Genomic_DNA"/>
</dbReference>
<accession>A0A838BCS7</accession>